<name>X1TT71_9ZZZZ</name>
<dbReference type="SUPFAM" id="SSF52768">
    <property type="entry name" value="Arginase/deacetylase"/>
    <property type="match status" value="1"/>
</dbReference>
<protein>
    <recommendedName>
        <fullName evidence="1">Histone deacetylase domain-containing protein</fullName>
    </recommendedName>
</protein>
<feature type="domain" description="Histone deacetylase" evidence="1">
    <location>
        <begin position="5"/>
        <end position="161"/>
    </location>
</feature>
<dbReference type="PANTHER" id="PTHR10625:SF10">
    <property type="entry name" value="HISTONE DEACETYLASE HDAC1"/>
    <property type="match status" value="1"/>
</dbReference>
<organism evidence="2">
    <name type="scientific">marine sediment metagenome</name>
    <dbReference type="NCBI Taxonomy" id="412755"/>
    <lineage>
        <taxon>unclassified sequences</taxon>
        <taxon>metagenomes</taxon>
        <taxon>ecological metagenomes</taxon>
    </lineage>
</organism>
<dbReference type="AlphaFoldDB" id="X1TT71"/>
<dbReference type="InterPro" id="IPR000286">
    <property type="entry name" value="HDACs"/>
</dbReference>
<comment type="caution">
    <text evidence="2">The sequence shown here is derived from an EMBL/GenBank/DDBJ whole genome shotgun (WGS) entry which is preliminary data.</text>
</comment>
<dbReference type="GO" id="GO:0040029">
    <property type="term" value="P:epigenetic regulation of gene expression"/>
    <property type="evidence" value="ECO:0007669"/>
    <property type="project" value="TreeGrafter"/>
</dbReference>
<dbReference type="InterPro" id="IPR037138">
    <property type="entry name" value="His_deacetylse_dom_sf"/>
</dbReference>
<dbReference type="InterPro" id="IPR023696">
    <property type="entry name" value="Ureohydrolase_dom_sf"/>
</dbReference>
<dbReference type="Gene3D" id="3.40.800.20">
    <property type="entry name" value="Histone deacetylase domain"/>
    <property type="match status" value="1"/>
</dbReference>
<reference evidence="2" key="1">
    <citation type="journal article" date="2014" name="Front. Microbiol.">
        <title>High frequency of phylogenetically diverse reductive dehalogenase-homologous genes in deep subseafloor sedimentary metagenomes.</title>
        <authorList>
            <person name="Kawai M."/>
            <person name="Futagami T."/>
            <person name="Toyoda A."/>
            <person name="Takaki Y."/>
            <person name="Nishi S."/>
            <person name="Hori S."/>
            <person name="Arai W."/>
            <person name="Tsubouchi T."/>
            <person name="Morono Y."/>
            <person name="Uchiyama I."/>
            <person name="Ito T."/>
            <person name="Fujiyama A."/>
            <person name="Inagaki F."/>
            <person name="Takami H."/>
        </authorList>
    </citation>
    <scope>NUCLEOTIDE SEQUENCE</scope>
    <source>
        <strain evidence="2">Expedition CK06-06</strain>
    </source>
</reference>
<dbReference type="GO" id="GO:0004407">
    <property type="term" value="F:histone deacetylase activity"/>
    <property type="evidence" value="ECO:0007669"/>
    <property type="project" value="TreeGrafter"/>
</dbReference>
<dbReference type="Pfam" id="PF00850">
    <property type="entry name" value="Hist_deacetyl"/>
    <property type="match status" value="1"/>
</dbReference>
<evidence type="ECO:0000259" key="1">
    <source>
        <dbReference type="Pfam" id="PF00850"/>
    </source>
</evidence>
<dbReference type="CDD" id="cd09992">
    <property type="entry name" value="HDAC_classII"/>
    <property type="match status" value="1"/>
</dbReference>
<evidence type="ECO:0000313" key="2">
    <source>
        <dbReference type="EMBL" id="GAI94566.1"/>
    </source>
</evidence>
<dbReference type="EMBL" id="BARW01019375">
    <property type="protein sequence ID" value="GAI94566.1"/>
    <property type="molecule type" value="Genomic_DNA"/>
</dbReference>
<dbReference type="InterPro" id="IPR023801">
    <property type="entry name" value="His_deacetylse_dom"/>
</dbReference>
<accession>X1TT71</accession>
<sequence length="209" mass="23648">VKTCYDIKKIMIIDFDAHHGNGTQDFFYNDGDVFYISFHQYPHYPGTGYYNEIGSGNGKGFNLNFPFTAGTDDIDYTAAFIEIIIPLAERFQPELILVSAGYDSHLDDPLSSLELVDDSYFKIMILISFISRLFCKNRLGIILEGGYNYNATARSVAKTISGCIIDSKLGKASNIFKLKEELELNNIYEPGLKKRNTDVFNSIKKIFQI</sequence>
<dbReference type="PANTHER" id="PTHR10625">
    <property type="entry name" value="HISTONE DEACETYLASE HDAC1-RELATED"/>
    <property type="match status" value="1"/>
</dbReference>
<feature type="non-terminal residue" evidence="2">
    <location>
        <position position="1"/>
    </location>
</feature>
<gene>
    <name evidence="2" type="ORF">S12H4_32953</name>
</gene>
<proteinExistence type="predicted"/>
<dbReference type="PRINTS" id="PR01270">
    <property type="entry name" value="HDASUPER"/>
</dbReference>